<evidence type="ECO:0000313" key="4">
    <source>
        <dbReference type="EMBL" id="CUU59091.1"/>
    </source>
</evidence>
<dbReference type="PROSITE" id="PS00061">
    <property type="entry name" value="ADH_SHORT"/>
    <property type="match status" value="1"/>
</dbReference>
<dbReference type="GO" id="GO:0016491">
    <property type="term" value="F:oxidoreductase activity"/>
    <property type="evidence" value="ECO:0007669"/>
    <property type="project" value="UniProtKB-KW"/>
</dbReference>
<evidence type="ECO:0000256" key="1">
    <source>
        <dbReference type="ARBA" id="ARBA00006484"/>
    </source>
</evidence>
<dbReference type="InterPro" id="IPR020904">
    <property type="entry name" value="Sc_DH/Rdtase_CS"/>
</dbReference>
<protein>
    <submittedName>
        <fullName evidence="4">Short-chain dehydrogenase</fullName>
    </submittedName>
</protein>
<dbReference type="EMBL" id="FAOZ01000024">
    <property type="protein sequence ID" value="CUU59091.1"/>
    <property type="molecule type" value="Genomic_DNA"/>
</dbReference>
<name>A0A0S4QUB5_9ACTN</name>
<organism evidence="4 5">
    <name type="scientific">Parafrankia irregularis</name>
    <dbReference type="NCBI Taxonomy" id="795642"/>
    <lineage>
        <taxon>Bacteria</taxon>
        <taxon>Bacillati</taxon>
        <taxon>Actinomycetota</taxon>
        <taxon>Actinomycetes</taxon>
        <taxon>Frankiales</taxon>
        <taxon>Frankiaceae</taxon>
        <taxon>Parafrankia</taxon>
    </lineage>
</organism>
<dbReference type="PRINTS" id="PR00080">
    <property type="entry name" value="SDRFAMILY"/>
</dbReference>
<evidence type="ECO:0000256" key="2">
    <source>
        <dbReference type="ARBA" id="ARBA00023002"/>
    </source>
</evidence>
<keyword evidence="2" id="KW-0560">Oxidoreductase</keyword>
<proteinExistence type="inferred from homology"/>
<reference evidence="5" key="1">
    <citation type="submission" date="2015-11" db="EMBL/GenBank/DDBJ databases">
        <authorList>
            <person name="Varghese N."/>
        </authorList>
    </citation>
    <scope>NUCLEOTIDE SEQUENCE [LARGE SCALE GENOMIC DNA]</scope>
    <source>
        <strain evidence="5">DSM 45899</strain>
    </source>
</reference>
<accession>A0A0S4QUB5</accession>
<dbReference type="RefSeq" id="WP_091283048.1">
    <property type="nucleotide sequence ID" value="NZ_FAOZ01000024.1"/>
</dbReference>
<dbReference type="GO" id="GO:0005829">
    <property type="term" value="C:cytosol"/>
    <property type="evidence" value="ECO:0007669"/>
    <property type="project" value="TreeGrafter"/>
</dbReference>
<sequence length="244" mass="24587">MQIHGSTALVTGANRGLGAQLAITLLDAGAATVYAAARDTDTLRPLVQAGGGRVVPVTLDVTDPASVRAAAAEVVDLDLLVNNAGSATFGDPLGADLAGARSDLEVNYLALLHTTRAFLPTLEAAATAGRAAAILNIVSVIALAPAPHTTVYAASKAAAHSLTQSLRATLAPRGIVVHGAYPGGIDTDMSAGMNAVKADARVVAERIVAALAADTTEIYPDDASAALAAIYHADPRQLERTLAG</sequence>
<dbReference type="Gene3D" id="3.40.50.720">
    <property type="entry name" value="NAD(P)-binding Rossmann-like Domain"/>
    <property type="match status" value="1"/>
</dbReference>
<keyword evidence="5" id="KW-1185">Reference proteome</keyword>
<gene>
    <name evidence="4" type="ORF">Ga0074812_124116</name>
</gene>
<dbReference type="PANTHER" id="PTHR43391">
    <property type="entry name" value="RETINOL DEHYDROGENASE-RELATED"/>
    <property type="match status" value="1"/>
</dbReference>
<dbReference type="InterPro" id="IPR036291">
    <property type="entry name" value="NAD(P)-bd_dom_sf"/>
</dbReference>
<dbReference type="PRINTS" id="PR00081">
    <property type="entry name" value="GDHRDH"/>
</dbReference>
<comment type="similarity">
    <text evidence="1 3">Belongs to the short-chain dehydrogenases/reductases (SDR) family.</text>
</comment>
<dbReference type="SUPFAM" id="SSF51735">
    <property type="entry name" value="NAD(P)-binding Rossmann-fold domains"/>
    <property type="match status" value="1"/>
</dbReference>
<dbReference type="AlphaFoldDB" id="A0A0S4QUB5"/>
<dbReference type="InterPro" id="IPR002347">
    <property type="entry name" value="SDR_fam"/>
</dbReference>
<dbReference type="Pfam" id="PF00106">
    <property type="entry name" value="adh_short"/>
    <property type="match status" value="1"/>
</dbReference>
<evidence type="ECO:0000256" key="3">
    <source>
        <dbReference type="RuleBase" id="RU000363"/>
    </source>
</evidence>
<dbReference type="Proteomes" id="UP000198802">
    <property type="component" value="Unassembled WGS sequence"/>
</dbReference>
<evidence type="ECO:0000313" key="5">
    <source>
        <dbReference type="Proteomes" id="UP000198802"/>
    </source>
</evidence>
<dbReference type="PANTHER" id="PTHR43391:SF91">
    <property type="entry name" value="OS04G0390700 PROTEIN"/>
    <property type="match status" value="1"/>
</dbReference>